<dbReference type="Proteomes" id="UP000694845">
    <property type="component" value="Unplaced"/>
</dbReference>
<dbReference type="Gene3D" id="6.20.210.20">
    <property type="entry name" value="THAP domain"/>
    <property type="match status" value="1"/>
</dbReference>
<feature type="domain" description="THAP-type" evidence="6">
    <location>
        <begin position="1"/>
        <end position="91"/>
    </location>
</feature>
<evidence type="ECO:0000256" key="1">
    <source>
        <dbReference type="ARBA" id="ARBA00022723"/>
    </source>
</evidence>
<dbReference type="GO" id="GO:0043565">
    <property type="term" value="F:sequence-specific DNA binding"/>
    <property type="evidence" value="ECO:0007669"/>
    <property type="project" value="InterPro"/>
</dbReference>
<reference evidence="8" key="1">
    <citation type="submission" date="2025-08" db="UniProtKB">
        <authorList>
            <consortium name="RefSeq"/>
        </authorList>
    </citation>
    <scope>IDENTIFICATION</scope>
</reference>
<accession>A0A8B7Z6N1</accession>
<proteinExistence type="predicted"/>
<dbReference type="KEGG" id="aplc:110984945"/>
<dbReference type="SUPFAM" id="SSF57716">
    <property type="entry name" value="Glucocorticoid receptor-like (DNA-binding domain)"/>
    <property type="match status" value="1"/>
</dbReference>
<dbReference type="RefSeq" id="XP_022101299.1">
    <property type="nucleotide sequence ID" value="XM_022245607.1"/>
</dbReference>
<evidence type="ECO:0000256" key="3">
    <source>
        <dbReference type="ARBA" id="ARBA00022833"/>
    </source>
</evidence>
<evidence type="ECO:0000313" key="7">
    <source>
        <dbReference type="Proteomes" id="UP000694845"/>
    </source>
</evidence>
<protein>
    <submittedName>
        <fullName evidence="8">THAP domain-containing protein 10-like</fullName>
    </submittedName>
</protein>
<dbReference type="PANTHER" id="PTHR46600:SF11">
    <property type="entry name" value="THAP DOMAIN-CONTAINING PROTEIN 10"/>
    <property type="match status" value="1"/>
</dbReference>
<evidence type="ECO:0000256" key="4">
    <source>
        <dbReference type="ARBA" id="ARBA00023125"/>
    </source>
</evidence>
<dbReference type="OrthoDB" id="5982876at2759"/>
<keyword evidence="3" id="KW-0862">Zinc</keyword>
<dbReference type="SMART" id="SM00692">
    <property type="entry name" value="DM3"/>
    <property type="match status" value="1"/>
</dbReference>
<keyword evidence="4 5" id="KW-0238">DNA-binding</keyword>
<evidence type="ECO:0000256" key="5">
    <source>
        <dbReference type="PROSITE-ProRule" id="PRU00309"/>
    </source>
</evidence>
<dbReference type="PANTHER" id="PTHR46600">
    <property type="entry name" value="THAP DOMAIN-CONTAINING"/>
    <property type="match status" value="1"/>
</dbReference>
<dbReference type="GO" id="GO:0008270">
    <property type="term" value="F:zinc ion binding"/>
    <property type="evidence" value="ECO:0007669"/>
    <property type="project" value="UniProtKB-KW"/>
</dbReference>
<dbReference type="GeneID" id="110984945"/>
<dbReference type="InterPro" id="IPR038441">
    <property type="entry name" value="THAP_Znf_sf"/>
</dbReference>
<name>A0A8B7Z6N1_ACAPL</name>
<dbReference type="AlphaFoldDB" id="A0A8B7Z6N1"/>
<dbReference type="SMART" id="SM00980">
    <property type="entry name" value="THAP"/>
    <property type="match status" value="1"/>
</dbReference>
<dbReference type="PROSITE" id="PS50950">
    <property type="entry name" value="ZF_THAP"/>
    <property type="match status" value="1"/>
</dbReference>
<keyword evidence="7" id="KW-1185">Reference proteome</keyword>
<dbReference type="InterPro" id="IPR026516">
    <property type="entry name" value="THAP1/10"/>
</dbReference>
<sequence length="203" mass="22530">MPPTCIVAGCSNTTKDGFSLHRFPSDPKFRRIWTAKVKLTRAKWSGPTEHSVICSAHFEPSCFDRNPNDQQHQFGIKFKAMLRPDAVPTIFLTSKKSEPVLEEKRKGAFAKRERLRVMEDVLPRKQARTESDQVGQVEDRTLCRESVPDPESFASSSSMIPVVSTVDAACQTDPVKILGCDMHTDAGIQAVPEVDEAGILLST</sequence>
<keyword evidence="2 5" id="KW-0863">Zinc-finger</keyword>
<keyword evidence="1" id="KW-0479">Metal-binding</keyword>
<evidence type="ECO:0000256" key="2">
    <source>
        <dbReference type="ARBA" id="ARBA00022771"/>
    </source>
</evidence>
<gene>
    <name evidence="8" type="primary">LOC110984945</name>
</gene>
<evidence type="ECO:0000259" key="6">
    <source>
        <dbReference type="PROSITE" id="PS50950"/>
    </source>
</evidence>
<evidence type="ECO:0000313" key="8">
    <source>
        <dbReference type="RefSeq" id="XP_022101299.1"/>
    </source>
</evidence>
<dbReference type="OMA" id="TXSSSIS"/>
<dbReference type="Pfam" id="PF05485">
    <property type="entry name" value="THAP"/>
    <property type="match status" value="1"/>
</dbReference>
<dbReference type="InterPro" id="IPR006612">
    <property type="entry name" value="THAP_Znf"/>
</dbReference>
<organism evidence="7 8">
    <name type="scientific">Acanthaster planci</name>
    <name type="common">Crown-of-thorns starfish</name>
    <dbReference type="NCBI Taxonomy" id="133434"/>
    <lineage>
        <taxon>Eukaryota</taxon>
        <taxon>Metazoa</taxon>
        <taxon>Echinodermata</taxon>
        <taxon>Eleutherozoa</taxon>
        <taxon>Asterozoa</taxon>
        <taxon>Asteroidea</taxon>
        <taxon>Valvatacea</taxon>
        <taxon>Valvatida</taxon>
        <taxon>Acanthasteridae</taxon>
        <taxon>Acanthaster</taxon>
    </lineage>
</organism>